<dbReference type="InterPro" id="IPR045031">
    <property type="entry name" value="DHP_synth-like"/>
</dbReference>
<dbReference type="CDD" id="cd00739">
    <property type="entry name" value="DHPS"/>
    <property type="match status" value="1"/>
</dbReference>
<organism evidence="14 15">
    <name type="scientific">Sulfuritortus calidifontis</name>
    <dbReference type="NCBI Taxonomy" id="1914471"/>
    <lineage>
        <taxon>Bacteria</taxon>
        <taxon>Pseudomonadati</taxon>
        <taxon>Pseudomonadota</taxon>
        <taxon>Betaproteobacteria</taxon>
        <taxon>Nitrosomonadales</taxon>
        <taxon>Thiobacillaceae</taxon>
        <taxon>Sulfuritortus</taxon>
    </lineage>
</organism>
<evidence type="ECO:0000313" key="14">
    <source>
        <dbReference type="EMBL" id="TCS71374.1"/>
    </source>
</evidence>
<dbReference type="OrthoDB" id="9811744at2"/>
<evidence type="ECO:0000256" key="4">
    <source>
        <dbReference type="ARBA" id="ARBA00009503"/>
    </source>
</evidence>
<dbReference type="FunFam" id="3.20.20.20:FF:000006">
    <property type="entry name" value="Dihydropteroate synthase"/>
    <property type="match status" value="1"/>
</dbReference>
<comment type="similarity">
    <text evidence="4 12">Belongs to the DHPS family.</text>
</comment>
<dbReference type="AlphaFoldDB" id="A0A4R3JUG0"/>
<evidence type="ECO:0000256" key="8">
    <source>
        <dbReference type="ARBA" id="ARBA00022723"/>
    </source>
</evidence>
<evidence type="ECO:0000256" key="7">
    <source>
        <dbReference type="ARBA" id="ARBA00022679"/>
    </source>
</evidence>
<proteinExistence type="inferred from homology"/>
<comment type="catalytic activity">
    <reaction evidence="1">
        <text>(7,8-dihydropterin-6-yl)methyl diphosphate + 4-aminobenzoate = 7,8-dihydropteroate + diphosphate</text>
        <dbReference type="Rhea" id="RHEA:19949"/>
        <dbReference type="ChEBI" id="CHEBI:17836"/>
        <dbReference type="ChEBI" id="CHEBI:17839"/>
        <dbReference type="ChEBI" id="CHEBI:33019"/>
        <dbReference type="ChEBI" id="CHEBI:72950"/>
        <dbReference type="EC" id="2.5.1.15"/>
    </reaction>
</comment>
<evidence type="ECO:0000256" key="5">
    <source>
        <dbReference type="ARBA" id="ARBA00012458"/>
    </source>
</evidence>
<dbReference type="InterPro" id="IPR011005">
    <property type="entry name" value="Dihydropteroate_synth-like_sf"/>
</dbReference>
<dbReference type="UniPathway" id="UPA00077">
    <property type="reaction ID" value="UER00156"/>
</dbReference>
<comment type="function">
    <text evidence="12">Catalyzes the condensation of para-aminobenzoate (pABA) with 6-hydroxymethyl-7,8-dihydropterin diphosphate (DHPt-PP) to form 7,8-dihydropteroate (H2Pte), the immediate precursor of folate derivatives.</text>
</comment>
<dbReference type="InterPro" id="IPR006390">
    <property type="entry name" value="DHP_synth_dom"/>
</dbReference>
<dbReference type="RefSeq" id="WP_126463325.1">
    <property type="nucleotide sequence ID" value="NZ_AP018721.1"/>
</dbReference>
<keyword evidence="10 12" id="KW-0289">Folate biosynthesis</keyword>
<comment type="caution">
    <text evidence="14">The sequence shown here is derived from an EMBL/GenBank/DDBJ whole genome shotgun (WGS) entry which is preliminary data.</text>
</comment>
<dbReference type="PANTHER" id="PTHR20941:SF1">
    <property type="entry name" value="FOLIC ACID SYNTHESIS PROTEIN FOL1"/>
    <property type="match status" value="1"/>
</dbReference>
<dbReference type="Gene3D" id="3.20.20.20">
    <property type="entry name" value="Dihydropteroate synthase-like"/>
    <property type="match status" value="1"/>
</dbReference>
<gene>
    <name evidence="14" type="ORF">EDC61_110101</name>
</gene>
<feature type="domain" description="Pterin-binding" evidence="13">
    <location>
        <begin position="14"/>
        <end position="264"/>
    </location>
</feature>
<dbReference type="PROSITE" id="PS00793">
    <property type="entry name" value="DHPS_2"/>
    <property type="match status" value="1"/>
</dbReference>
<dbReference type="PROSITE" id="PS50972">
    <property type="entry name" value="PTERIN_BINDING"/>
    <property type="match status" value="1"/>
</dbReference>
<dbReference type="SUPFAM" id="SSF51717">
    <property type="entry name" value="Dihydropteroate synthetase-like"/>
    <property type="match status" value="1"/>
</dbReference>
<dbReference type="PROSITE" id="PS00792">
    <property type="entry name" value="DHPS_1"/>
    <property type="match status" value="1"/>
</dbReference>
<evidence type="ECO:0000256" key="2">
    <source>
        <dbReference type="ARBA" id="ARBA00001946"/>
    </source>
</evidence>
<dbReference type="Pfam" id="PF00809">
    <property type="entry name" value="Pterin_bind"/>
    <property type="match status" value="1"/>
</dbReference>
<evidence type="ECO:0000256" key="11">
    <source>
        <dbReference type="ARBA" id="ARBA00030193"/>
    </source>
</evidence>
<comment type="pathway">
    <text evidence="3 12">Cofactor biosynthesis; tetrahydrofolate biosynthesis; 7,8-dihydrofolate from 2-amino-4-hydroxy-6-hydroxymethyl-7,8-dihydropteridine diphosphate and 4-aminobenzoate: step 1/2.</text>
</comment>
<dbReference type="Proteomes" id="UP000295135">
    <property type="component" value="Unassembled WGS sequence"/>
</dbReference>
<sequence>MFSCGRFRFDLTRPRVMGVVNVTPDSFSDGGRHFGAGQAVEHGLRLFEAGAHILDIGGESTRPGAEAVSLQEELDRVLPVIEGLRDLGAAISVDTSKPEVMRAAIAAGADLVNDVCALSEPGALAAVANSPVGLCLMHMQGKPRTMQANPQYEDVVAEVATYLRQRVAEVQAAGIVRERLLIDPGFGFGKTLDHNLALLRALPRLATIAPVLAGLSRKSMLGQITGRPVEDRLAASLAAALAAAARGAAVVRVHDVKETVDALKVWAAIEENDNG</sequence>
<evidence type="ECO:0000256" key="9">
    <source>
        <dbReference type="ARBA" id="ARBA00022842"/>
    </source>
</evidence>
<evidence type="ECO:0000256" key="3">
    <source>
        <dbReference type="ARBA" id="ARBA00004763"/>
    </source>
</evidence>
<evidence type="ECO:0000256" key="1">
    <source>
        <dbReference type="ARBA" id="ARBA00000012"/>
    </source>
</evidence>
<dbReference type="PANTHER" id="PTHR20941">
    <property type="entry name" value="FOLATE SYNTHESIS PROTEINS"/>
    <property type="match status" value="1"/>
</dbReference>
<keyword evidence="8 12" id="KW-0479">Metal-binding</keyword>
<evidence type="ECO:0000256" key="12">
    <source>
        <dbReference type="RuleBase" id="RU361205"/>
    </source>
</evidence>
<keyword evidence="15" id="KW-1185">Reference proteome</keyword>
<evidence type="ECO:0000259" key="13">
    <source>
        <dbReference type="PROSITE" id="PS50972"/>
    </source>
</evidence>
<dbReference type="EMBL" id="SLZY01000010">
    <property type="protein sequence ID" value="TCS71374.1"/>
    <property type="molecule type" value="Genomic_DNA"/>
</dbReference>
<dbReference type="InterPro" id="IPR000489">
    <property type="entry name" value="Pterin-binding_dom"/>
</dbReference>
<comment type="cofactor">
    <cofactor evidence="2 12">
        <name>Mg(2+)</name>
        <dbReference type="ChEBI" id="CHEBI:18420"/>
    </cofactor>
</comment>
<name>A0A4R3JUG0_9PROT</name>
<dbReference type="GO" id="GO:0005829">
    <property type="term" value="C:cytosol"/>
    <property type="evidence" value="ECO:0007669"/>
    <property type="project" value="TreeGrafter"/>
</dbReference>
<dbReference type="GO" id="GO:0046656">
    <property type="term" value="P:folic acid biosynthetic process"/>
    <property type="evidence" value="ECO:0007669"/>
    <property type="project" value="UniProtKB-KW"/>
</dbReference>
<protein>
    <recommendedName>
        <fullName evidence="6 12">Dihydropteroate synthase</fullName>
        <shortName evidence="12">DHPS</shortName>
        <ecNumber evidence="5 12">2.5.1.15</ecNumber>
    </recommendedName>
    <alternativeName>
        <fullName evidence="11 12">Dihydropteroate pyrophosphorylase</fullName>
    </alternativeName>
</protein>
<dbReference type="EC" id="2.5.1.15" evidence="5 12"/>
<dbReference type="GO" id="GO:0004156">
    <property type="term" value="F:dihydropteroate synthase activity"/>
    <property type="evidence" value="ECO:0007669"/>
    <property type="project" value="UniProtKB-EC"/>
</dbReference>
<evidence type="ECO:0000313" key="15">
    <source>
        <dbReference type="Proteomes" id="UP000295135"/>
    </source>
</evidence>
<evidence type="ECO:0000256" key="10">
    <source>
        <dbReference type="ARBA" id="ARBA00022909"/>
    </source>
</evidence>
<evidence type="ECO:0000256" key="6">
    <source>
        <dbReference type="ARBA" id="ARBA00016919"/>
    </source>
</evidence>
<dbReference type="GO" id="GO:0046654">
    <property type="term" value="P:tetrahydrofolate biosynthetic process"/>
    <property type="evidence" value="ECO:0007669"/>
    <property type="project" value="UniProtKB-UniPathway"/>
</dbReference>
<accession>A0A4R3JUG0</accession>
<keyword evidence="9 12" id="KW-0460">Magnesium</keyword>
<dbReference type="GO" id="GO:0046872">
    <property type="term" value="F:metal ion binding"/>
    <property type="evidence" value="ECO:0007669"/>
    <property type="project" value="UniProtKB-KW"/>
</dbReference>
<dbReference type="NCBIfam" id="TIGR01496">
    <property type="entry name" value="DHPS"/>
    <property type="match status" value="1"/>
</dbReference>
<reference evidence="14 15" key="1">
    <citation type="submission" date="2019-03" db="EMBL/GenBank/DDBJ databases">
        <title>Genomic Encyclopedia of Type Strains, Phase IV (KMG-IV): sequencing the most valuable type-strain genomes for metagenomic binning, comparative biology and taxonomic classification.</title>
        <authorList>
            <person name="Goeker M."/>
        </authorList>
    </citation>
    <scope>NUCLEOTIDE SEQUENCE [LARGE SCALE GENOMIC DNA]</scope>
    <source>
        <strain evidence="14 15">DSM 103923</strain>
    </source>
</reference>
<keyword evidence="7 12" id="KW-0808">Transferase</keyword>